<feature type="domain" description="RING-type" evidence="8">
    <location>
        <begin position="110"/>
        <end position="150"/>
    </location>
</feature>
<dbReference type="SMART" id="SM00184">
    <property type="entry name" value="RING"/>
    <property type="match status" value="1"/>
</dbReference>
<evidence type="ECO:0000256" key="2">
    <source>
        <dbReference type="ARBA" id="ARBA00012483"/>
    </source>
</evidence>
<feature type="region of interest" description="Disordered" evidence="7">
    <location>
        <begin position="180"/>
        <end position="213"/>
    </location>
</feature>
<dbReference type="Proteomes" id="UP001175001">
    <property type="component" value="Unassembled WGS sequence"/>
</dbReference>
<dbReference type="GO" id="GO:0008270">
    <property type="term" value="F:zinc ion binding"/>
    <property type="evidence" value="ECO:0007669"/>
    <property type="project" value="UniProtKB-KW"/>
</dbReference>
<dbReference type="GO" id="GO:0000209">
    <property type="term" value="P:protein polyubiquitination"/>
    <property type="evidence" value="ECO:0007669"/>
    <property type="project" value="TreeGrafter"/>
</dbReference>
<accession>A0AA40D2X0</accession>
<evidence type="ECO:0000256" key="5">
    <source>
        <dbReference type="ARBA" id="ARBA00023163"/>
    </source>
</evidence>
<dbReference type="InterPro" id="IPR001841">
    <property type="entry name" value="Znf_RING"/>
</dbReference>
<dbReference type="Pfam" id="PF13639">
    <property type="entry name" value="zf-RING_2"/>
    <property type="match status" value="1"/>
</dbReference>
<evidence type="ECO:0000256" key="7">
    <source>
        <dbReference type="SAM" id="MobiDB-lite"/>
    </source>
</evidence>
<keyword evidence="6" id="KW-0862">Zinc</keyword>
<dbReference type="PROSITE" id="PS50089">
    <property type="entry name" value="ZF_RING_2"/>
    <property type="match status" value="1"/>
</dbReference>
<evidence type="ECO:0000313" key="9">
    <source>
        <dbReference type="EMBL" id="KAK0658538.1"/>
    </source>
</evidence>
<comment type="caution">
    <text evidence="9">The sequence shown here is derived from an EMBL/GenBank/DDBJ whole genome shotgun (WGS) entry which is preliminary data.</text>
</comment>
<keyword evidence="4" id="KW-0805">Transcription regulation</keyword>
<feature type="region of interest" description="Disordered" evidence="7">
    <location>
        <begin position="75"/>
        <end position="101"/>
    </location>
</feature>
<feature type="compositionally biased region" description="Basic and acidic residues" evidence="7">
    <location>
        <begin position="410"/>
        <end position="420"/>
    </location>
</feature>
<dbReference type="InterPro" id="IPR013083">
    <property type="entry name" value="Znf_RING/FYVE/PHD"/>
</dbReference>
<dbReference type="GO" id="GO:0006513">
    <property type="term" value="P:protein monoubiquitination"/>
    <property type="evidence" value="ECO:0007669"/>
    <property type="project" value="TreeGrafter"/>
</dbReference>
<dbReference type="EC" id="2.3.2.27" evidence="2"/>
<name>A0AA40D2X0_9PEZI</name>
<dbReference type="AlphaFoldDB" id="A0AA40D2X0"/>
<dbReference type="PANTHER" id="PTHR46077:SF1">
    <property type="entry name" value="TOP1 BINDING ARGININE_SERINE RICH PROTEIN, E3 UBIQUITIN LIGASE"/>
    <property type="match status" value="1"/>
</dbReference>
<keyword evidence="3" id="KW-0808">Transferase</keyword>
<keyword evidence="10" id="KW-1185">Reference proteome</keyword>
<evidence type="ECO:0000256" key="6">
    <source>
        <dbReference type="PROSITE-ProRule" id="PRU00175"/>
    </source>
</evidence>
<proteinExistence type="predicted"/>
<dbReference type="PANTHER" id="PTHR46077">
    <property type="entry name" value="E3 UBIQUITIN-PROTEIN LIGASE TOPORS"/>
    <property type="match status" value="1"/>
</dbReference>
<comment type="catalytic activity">
    <reaction evidence="1">
        <text>S-ubiquitinyl-[E2 ubiquitin-conjugating enzyme]-L-cysteine + [acceptor protein]-L-lysine = [E2 ubiquitin-conjugating enzyme]-L-cysteine + N(6)-ubiquitinyl-[acceptor protein]-L-lysine.</text>
        <dbReference type="EC" id="2.3.2.27"/>
    </reaction>
</comment>
<dbReference type="EMBL" id="JAUJDW010000017">
    <property type="protein sequence ID" value="KAK0658538.1"/>
    <property type="molecule type" value="Genomic_DNA"/>
</dbReference>
<dbReference type="GO" id="GO:0061630">
    <property type="term" value="F:ubiquitin protein ligase activity"/>
    <property type="evidence" value="ECO:0007669"/>
    <property type="project" value="UniProtKB-EC"/>
</dbReference>
<protein>
    <recommendedName>
        <fullName evidence="2">RING-type E3 ubiquitin transferase</fullName>
        <ecNumber evidence="2">2.3.2.27</ecNumber>
    </recommendedName>
</protein>
<evidence type="ECO:0000256" key="1">
    <source>
        <dbReference type="ARBA" id="ARBA00000900"/>
    </source>
</evidence>
<evidence type="ECO:0000256" key="3">
    <source>
        <dbReference type="ARBA" id="ARBA00022679"/>
    </source>
</evidence>
<feature type="compositionally biased region" description="Basic residues" evidence="7">
    <location>
        <begin position="14"/>
        <end position="25"/>
    </location>
</feature>
<gene>
    <name evidence="9" type="ORF">DIS24_g4564</name>
</gene>
<reference evidence="9" key="1">
    <citation type="submission" date="2023-06" db="EMBL/GenBank/DDBJ databases">
        <title>Multi-omics analyses reveal the molecular pathogenesis toolkit of Lasiodiplodia hormozganensis, a cross-kingdom pathogen.</title>
        <authorList>
            <person name="Felix C."/>
            <person name="Meneses R."/>
            <person name="Goncalves M.F.M."/>
            <person name="Tilleman L."/>
            <person name="Duarte A.S."/>
            <person name="Jorrin-Novo J.V."/>
            <person name="Van De Peer Y."/>
            <person name="Deforce D."/>
            <person name="Van Nieuwerburgh F."/>
            <person name="Esteves A.C."/>
            <person name="Alves A."/>
        </authorList>
    </citation>
    <scope>NUCLEOTIDE SEQUENCE</scope>
    <source>
        <strain evidence="9">CBS 339.90</strain>
    </source>
</reference>
<keyword evidence="5" id="KW-0804">Transcription</keyword>
<dbReference type="Gene3D" id="3.30.40.10">
    <property type="entry name" value="Zinc/RING finger domain, C3HC4 (zinc finger)"/>
    <property type="match status" value="1"/>
</dbReference>
<sequence length="420" mass="47709">MLSRRTSPGDGVRSRRSIQKRKWAQKRRSAWHGGVVVVEVQDRLRGQNRNAPGWMRRVIVTSALASVSSAQTPPISCMDTLSAPPHSTSSGPDGTLQQKGKAKDVAPESCVICLDPISERAITVPCNHYSFDFLCLASWLQQCSTCPLCKADVSQIQYDWRSPEDFKTYNVQTTKLAASSSSASSATRGHSRPFVQRRYRQGRPARRSPSPSPDIALVRRRYVYRNELFSMHVGTNRISRYANFTPQTVASSPDLQSRARAFIRRELRVFSFLYPEAADDSETASRRVGNAEFLLEYILAILKKMDIKGPTGQAEDMLQEFIGRNHARLFLHELGAWLRSPYTRLEDWDRHVQYREPLPTSVEDAEHRRNGPARVKMSSESDRAGPSRQHSRTRPYRSSPYQRRGGASQADRHSRRYDPD</sequence>
<evidence type="ECO:0000256" key="4">
    <source>
        <dbReference type="ARBA" id="ARBA00023015"/>
    </source>
</evidence>
<dbReference type="SUPFAM" id="SSF57850">
    <property type="entry name" value="RING/U-box"/>
    <property type="match status" value="1"/>
</dbReference>
<organism evidence="9 10">
    <name type="scientific">Lasiodiplodia hormozganensis</name>
    <dbReference type="NCBI Taxonomy" id="869390"/>
    <lineage>
        <taxon>Eukaryota</taxon>
        <taxon>Fungi</taxon>
        <taxon>Dikarya</taxon>
        <taxon>Ascomycota</taxon>
        <taxon>Pezizomycotina</taxon>
        <taxon>Dothideomycetes</taxon>
        <taxon>Dothideomycetes incertae sedis</taxon>
        <taxon>Botryosphaeriales</taxon>
        <taxon>Botryosphaeriaceae</taxon>
        <taxon>Lasiodiplodia</taxon>
    </lineage>
</organism>
<feature type="region of interest" description="Disordered" evidence="7">
    <location>
        <begin position="359"/>
        <end position="420"/>
    </location>
</feature>
<feature type="compositionally biased region" description="Polar residues" evidence="7">
    <location>
        <begin position="85"/>
        <end position="98"/>
    </location>
</feature>
<evidence type="ECO:0000313" key="10">
    <source>
        <dbReference type="Proteomes" id="UP001175001"/>
    </source>
</evidence>
<feature type="region of interest" description="Disordered" evidence="7">
    <location>
        <begin position="1"/>
        <end position="25"/>
    </location>
</feature>
<evidence type="ECO:0000259" key="8">
    <source>
        <dbReference type="PROSITE" id="PS50089"/>
    </source>
</evidence>
<keyword evidence="6" id="KW-0863">Zinc-finger</keyword>
<keyword evidence="6" id="KW-0479">Metal-binding</keyword>
<feature type="compositionally biased region" description="Basic residues" evidence="7">
    <location>
        <begin position="189"/>
        <end position="206"/>
    </location>
</feature>